<organism evidence="2 3">
    <name type="scientific">Leucothrix pacifica</name>
    <dbReference type="NCBI Taxonomy" id="1247513"/>
    <lineage>
        <taxon>Bacteria</taxon>
        <taxon>Pseudomonadati</taxon>
        <taxon>Pseudomonadota</taxon>
        <taxon>Gammaproteobacteria</taxon>
        <taxon>Thiotrichales</taxon>
        <taxon>Thiotrichaceae</taxon>
        <taxon>Leucothrix</taxon>
    </lineage>
</organism>
<reference evidence="2 3" key="1">
    <citation type="submission" date="2018-05" db="EMBL/GenBank/DDBJ databases">
        <title>Leucothrix arctica sp. nov., isolated from Arctic seawater.</title>
        <authorList>
            <person name="Choi A."/>
            <person name="Baek K."/>
        </authorList>
    </citation>
    <scope>NUCLEOTIDE SEQUENCE [LARGE SCALE GENOMIC DNA]</scope>
    <source>
        <strain evidence="2 3">JCM 18388</strain>
    </source>
</reference>
<dbReference type="Gene3D" id="3.10.180.10">
    <property type="entry name" value="2,3-Dihydroxybiphenyl 1,2-Dioxygenase, domain 1"/>
    <property type="match status" value="1"/>
</dbReference>
<evidence type="ECO:0000313" key="2">
    <source>
        <dbReference type="EMBL" id="PWQ95117.1"/>
    </source>
</evidence>
<evidence type="ECO:0000313" key="3">
    <source>
        <dbReference type="Proteomes" id="UP000245539"/>
    </source>
</evidence>
<keyword evidence="2" id="KW-0560">Oxidoreductase</keyword>
<dbReference type="OrthoDB" id="9789608at2"/>
<dbReference type="NCBIfam" id="NF041414">
    <property type="entry name" value="ArsI_CadI_VOC"/>
    <property type="match status" value="1"/>
</dbReference>
<dbReference type="Proteomes" id="UP000245539">
    <property type="component" value="Unassembled WGS sequence"/>
</dbReference>
<dbReference type="GO" id="GO:0051213">
    <property type="term" value="F:dioxygenase activity"/>
    <property type="evidence" value="ECO:0007669"/>
    <property type="project" value="UniProtKB-KW"/>
</dbReference>
<dbReference type="InterPro" id="IPR052393">
    <property type="entry name" value="Cadmium-induced_rsp"/>
</dbReference>
<dbReference type="AlphaFoldDB" id="A0A317C9S5"/>
<dbReference type="InterPro" id="IPR037523">
    <property type="entry name" value="VOC_core"/>
</dbReference>
<dbReference type="EMBL" id="QGKM01000047">
    <property type="protein sequence ID" value="PWQ95117.1"/>
    <property type="molecule type" value="Genomic_DNA"/>
</dbReference>
<evidence type="ECO:0000259" key="1">
    <source>
        <dbReference type="PROSITE" id="PS51819"/>
    </source>
</evidence>
<comment type="caution">
    <text evidence="2">The sequence shown here is derived from an EMBL/GenBank/DDBJ whole genome shotgun (WGS) entry which is preliminary data.</text>
</comment>
<dbReference type="InterPro" id="IPR029068">
    <property type="entry name" value="Glyas_Bleomycin-R_OHBP_Dase"/>
</dbReference>
<keyword evidence="3" id="KW-1185">Reference proteome</keyword>
<gene>
    <name evidence="2" type="ORF">DKW60_15455</name>
</gene>
<name>A0A317C9S5_9GAMM</name>
<accession>A0A317C9S5</accession>
<keyword evidence="2" id="KW-0223">Dioxygenase</keyword>
<dbReference type="Pfam" id="PF00903">
    <property type="entry name" value="Glyoxalase"/>
    <property type="match status" value="1"/>
</dbReference>
<sequence>MKRFHAHIAVADLAANIDFYSKLFGQEPTKVKDDYAKWMLDDPRINFAISTRSPNAGVDHFGLQVDTEEELSVLKNQEAAVMGSDLGDTEQDVCCYAHSQKYWLADPSGIPWEHFVSMKDSPTYNASHIEQNTVCCTPSTANDAPQQSPASQGGCC</sequence>
<dbReference type="InterPro" id="IPR004360">
    <property type="entry name" value="Glyas_Fos-R_dOase_dom"/>
</dbReference>
<dbReference type="PANTHER" id="PTHR41294:SF1">
    <property type="entry name" value="CADMIUM-INDUCED PROTEIN CADI"/>
    <property type="match status" value="1"/>
</dbReference>
<dbReference type="SUPFAM" id="SSF54593">
    <property type="entry name" value="Glyoxalase/Bleomycin resistance protein/Dihydroxybiphenyl dioxygenase"/>
    <property type="match status" value="1"/>
</dbReference>
<dbReference type="GO" id="GO:0046686">
    <property type="term" value="P:response to cadmium ion"/>
    <property type="evidence" value="ECO:0007669"/>
    <property type="project" value="TreeGrafter"/>
</dbReference>
<feature type="domain" description="VOC" evidence="1">
    <location>
        <begin position="2"/>
        <end position="117"/>
    </location>
</feature>
<proteinExistence type="predicted"/>
<dbReference type="PANTHER" id="PTHR41294">
    <property type="entry name" value="CADMIUM-INDUCED PROTEIN CADI"/>
    <property type="match status" value="1"/>
</dbReference>
<dbReference type="InterPro" id="IPR049789">
    <property type="entry name" value="ArsI/CadI-like"/>
</dbReference>
<dbReference type="PROSITE" id="PS51819">
    <property type="entry name" value="VOC"/>
    <property type="match status" value="1"/>
</dbReference>
<dbReference type="RefSeq" id="WP_109838563.1">
    <property type="nucleotide sequence ID" value="NZ_QGKM01000047.1"/>
</dbReference>
<protein>
    <submittedName>
        <fullName evidence="2">Glyoxalase/bleomycin resistance/dioxygenase family protein</fullName>
    </submittedName>
</protein>